<gene>
    <name evidence="10" type="ORF">CAPTEDRAFT_146194</name>
</gene>
<dbReference type="Gene3D" id="2.10.70.10">
    <property type="entry name" value="Complement Module, domain 1"/>
    <property type="match status" value="4"/>
</dbReference>
<dbReference type="FunFam" id="2.10.70.10:FF:000002">
    <property type="entry name" value="CUB and Sushi multiple domains 3"/>
    <property type="match status" value="1"/>
</dbReference>
<keyword evidence="4" id="KW-0677">Repeat</keyword>
<evidence type="ECO:0000313" key="10">
    <source>
        <dbReference type="EMBL" id="ELU17721.1"/>
    </source>
</evidence>
<dbReference type="STRING" id="283909.R7VKW4"/>
<dbReference type="Pfam" id="PF00084">
    <property type="entry name" value="Sushi"/>
    <property type="match status" value="4"/>
</dbReference>
<protein>
    <recommendedName>
        <fullName evidence="9">Sushi domain-containing protein</fullName>
    </recommendedName>
</protein>
<comment type="caution">
    <text evidence="8">Lacks conserved residue(s) required for the propagation of feature annotation.</text>
</comment>
<evidence type="ECO:0000256" key="4">
    <source>
        <dbReference type="ARBA" id="ARBA00022737"/>
    </source>
</evidence>
<dbReference type="EnsemblMetazoa" id="CapteT146194">
    <property type="protein sequence ID" value="CapteP146194"/>
    <property type="gene ID" value="CapteG146194"/>
</dbReference>
<dbReference type="PROSITE" id="PS50923">
    <property type="entry name" value="SUSHI"/>
    <property type="match status" value="4"/>
</dbReference>
<evidence type="ECO:0000313" key="12">
    <source>
        <dbReference type="Proteomes" id="UP000014760"/>
    </source>
</evidence>
<dbReference type="EMBL" id="AMQN01003994">
    <property type="status" value="NOT_ANNOTATED_CDS"/>
    <property type="molecule type" value="Genomic_DNA"/>
</dbReference>
<evidence type="ECO:0000256" key="6">
    <source>
        <dbReference type="ARBA" id="ARBA00023157"/>
    </source>
</evidence>
<reference evidence="12" key="1">
    <citation type="submission" date="2012-12" db="EMBL/GenBank/DDBJ databases">
        <authorList>
            <person name="Hellsten U."/>
            <person name="Grimwood J."/>
            <person name="Chapman J.A."/>
            <person name="Shapiro H."/>
            <person name="Aerts A."/>
            <person name="Otillar R.P."/>
            <person name="Terry A.Y."/>
            <person name="Boore J.L."/>
            <person name="Simakov O."/>
            <person name="Marletaz F."/>
            <person name="Cho S.-J."/>
            <person name="Edsinger-Gonzales E."/>
            <person name="Havlak P."/>
            <person name="Kuo D.-H."/>
            <person name="Larsson T."/>
            <person name="Lv J."/>
            <person name="Arendt D."/>
            <person name="Savage R."/>
            <person name="Osoegawa K."/>
            <person name="de Jong P."/>
            <person name="Lindberg D.R."/>
            <person name="Seaver E.C."/>
            <person name="Weisblat D.A."/>
            <person name="Putnam N.H."/>
            <person name="Grigoriev I.V."/>
            <person name="Rokhsar D.S."/>
        </authorList>
    </citation>
    <scope>NUCLEOTIDE SEQUENCE</scope>
    <source>
        <strain evidence="12">I ESC-2004</strain>
    </source>
</reference>
<accession>R7VKW4</accession>
<dbReference type="InterPro" id="IPR035976">
    <property type="entry name" value="Sushi/SCR/CCP_sf"/>
</dbReference>
<name>R7VKW4_CAPTE</name>
<feature type="disulfide bond" evidence="8">
    <location>
        <begin position="147"/>
        <end position="174"/>
    </location>
</feature>
<reference evidence="10 12" key="2">
    <citation type="journal article" date="2013" name="Nature">
        <title>Insights into bilaterian evolution from three spiralian genomes.</title>
        <authorList>
            <person name="Simakov O."/>
            <person name="Marletaz F."/>
            <person name="Cho S.J."/>
            <person name="Edsinger-Gonzales E."/>
            <person name="Havlak P."/>
            <person name="Hellsten U."/>
            <person name="Kuo D.H."/>
            <person name="Larsson T."/>
            <person name="Lv J."/>
            <person name="Arendt D."/>
            <person name="Savage R."/>
            <person name="Osoegawa K."/>
            <person name="de Jong P."/>
            <person name="Grimwood J."/>
            <person name="Chapman J.A."/>
            <person name="Shapiro H."/>
            <person name="Aerts A."/>
            <person name="Otillar R.P."/>
            <person name="Terry A.Y."/>
            <person name="Boore J.L."/>
            <person name="Grigoriev I.V."/>
            <person name="Lindberg D.R."/>
            <person name="Seaver E.C."/>
            <person name="Weisblat D.A."/>
            <person name="Putnam N.H."/>
            <person name="Rokhsar D.S."/>
        </authorList>
    </citation>
    <scope>NUCLEOTIDE SEQUENCE</scope>
    <source>
        <strain evidence="10 12">I ESC-2004</strain>
    </source>
</reference>
<keyword evidence="3" id="KW-0732">Signal</keyword>
<organism evidence="10">
    <name type="scientific">Capitella teleta</name>
    <name type="common">Polychaete worm</name>
    <dbReference type="NCBI Taxonomy" id="283909"/>
    <lineage>
        <taxon>Eukaryota</taxon>
        <taxon>Metazoa</taxon>
        <taxon>Spiralia</taxon>
        <taxon>Lophotrochozoa</taxon>
        <taxon>Annelida</taxon>
        <taxon>Polychaeta</taxon>
        <taxon>Sedentaria</taxon>
        <taxon>Scolecida</taxon>
        <taxon>Capitellidae</taxon>
        <taxon>Capitella</taxon>
    </lineage>
</organism>
<dbReference type="InterPro" id="IPR000436">
    <property type="entry name" value="Sushi_SCR_CCP_dom"/>
</dbReference>
<feature type="disulfide bond" evidence="8">
    <location>
        <begin position="205"/>
        <end position="232"/>
    </location>
</feature>
<proteinExistence type="predicted"/>
<evidence type="ECO:0000256" key="3">
    <source>
        <dbReference type="ARBA" id="ARBA00022729"/>
    </source>
</evidence>
<keyword evidence="5" id="KW-0472">Membrane</keyword>
<dbReference type="SMART" id="SM00032">
    <property type="entry name" value="CCP"/>
    <property type="match status" value="4"/>
</dbReference>
<feature type="domain" description="Sushi" evidence="9">
    <location>
        <begin position="1"/>
        <end position="60"/>
    </location>
</feature>
<dbReference type="FunFam" id="2.10.70.10:FF:000011">
    <property type="entry name" value="CUB and sushi domain-containing protein 3 isoform A"/>
    <property type="match status" value="1"/>
</dbReference>
<dbReference type="CDD" id="cd00033">
    <property type="entry name" value="CCP"/>
    <property type="match status" value="4"/>
</dbReference>
<keyword evidence="12" id="KW-1185">Reference proteome</keyword>
<dbReference type="Proteomes" id="UP000014760">
    <property type="component" value="Unassembled WGS sequence"/>
</dbReference>
<dbReference type="PANTHER" id="PTHR46393:SF7">
    <property type="entry name" value="COMPLEMENT C2"/>
    <property type="match status" value="1"/>
</dbReference>
<evidence type="ECO:0000256" key="5">
    <source>
        <dbReference type="ARBA" id="ARBA00023136"/>
    </source>
</evidence>
<evidence type="ECO:0000256" key="8">
    <source>
        <dbReference type="PROSITE-ProRule" id="PRU00302"/>
    </source>
</evidence>
<evidence type="ECO:0000259" key="9">
    <source>
        <dbReference type="PROSITE" id="PS50923"/>
    </source>
</evidence>
<keyword evidence="7" id="KW-0325">Glycoprotein</keyword>
<evidence type="ECO:0000256" key="1">
    <source>
        <dbReference type="ARBA" id="ARBA00004370"/>
    </source>
</evidence>
<dbReference type="SUPFAM" id="SSF57535">
    <property type="entry name" value="Complement control module/SCR domain"/>
    <property type="match status" value="4"/>
</dbReference>
<comment type="subcellular location">
    <subcellularLocation>
        <location evidence="1">Membrane</location>
    </subcellularLocation>
</comment>
<sequence length="245" mass="26602">VTCNFPGHPSKGRVTILGFKYYYGVTATYSCLTGYTLHGSITRVCQSNGQWSNTRPTCQIKNCGNPGIPTYGSAQGSNFEYGRSVVFSCQVGYRLIGQQTLTCGANLRWNYARPTCQIVLCPAPQAPPNGAVSASRTSYRSVASFSCKSGYVMDGHSQRTCQANAHWSGSQPICNPVNCGNPGTPVNGVKQGNTYTLNSKIHYMCRPGYKIAGPTQLTCTHSGKWNGDRPLCLGTFFVYIHVLHE</sequence>
<feature type="disulfide bond" evidence="8">
    <location>
        <begin position="31"/>
        <end position="58"/>
    </location>
</feature>
<dbReference type="PANTHER" id="PTHR46393">
    <property type="entry name" value="SUSHI DOMAIN-CONTAINING PROTEIN"/>
    <property type="match status" value="1"/>
</dbReference>
<feature type="domain" description="Sushi" evidence="9">
    <location>
        <begin position="61"/>
        <end position="118"/>
    </location>
</feature>
<dbReference type="EMBL" id="KB292365">
    <property type="protein sequence ID" value="ELU17721.1"/>
    <property type="molecule type" value="Genomic_DNA"/>
</dbReference>
<dbReference type="OMA" id="VKCDLPK"/>
<keyword evidence="2 8" id="KW-0768">Sushi</keyword>
<dbReference type="OrthoDB" id="9991441at2759"/>
<dbReference type="HOGENOM" id="CLU_020107_5_1_1"/>
<evidence type="ECO:0000256" key="7">
    <source>
        <dbReference type="ARBA" id="ARBA00023180"/>
    </source>
</evidence>
<evidence type="ECO:0000256" key="2">
    <source>
        <dbReference type="ARBA" id="ARBA00022659"/>
    </source>
</evidence>
<feature type="non-terminal residue" evidence="10">
    <location>
        <position position="1"/>
    </location>
</feature>
<feature type="disulfide bond" evidence="8">
    <location>
        <begin position="89"/>
        <end position="116"/>
    </location>
</feature>
<reference evidence="11" key="3">
    <citation type="submission" date="2015-06" db="UniProtKB">
        <authorList>
            <consortium name="EnsemblMetazoa"/>
        </authorList>
    </citation>
    <scope>IDENTIFICATION</scope>
</reference>
<keyword evidence="6 8" id="KW-1015">Disulfide bond</keyword>
<dbReference type="AlphaFoldDB" id="R7VKW4"/>
<feature type="domain" description="Sushi" evidence="9">
    <location>
        <begin position="177"/>
        <end position="234"/>
    </location>
</feature>
<feature type="domain" description="Sushi" evidence="9">
    <location>
        <begin position="119"/>
        <end position="176"/>
    </location>
</feature>
<dbReference type="GO" id="GO:0016020">
    <property type="term" value="C:membrane"/>
    <property type="evidence" value="ECO:0007669"/>
    <property type="project" value="UniProtKB-SubCell"/>
</dbReference>
<evidence type="ECO:0000313" key="11">
    <source>
        <dbReference type="EnsemblMetazoa" id="CapteP146194"/>
    </source>
</evidence>